<keyword evidence="3" id="KW-1185">Reference proteome</keyword>
<dbReference type="Proteomes" id="UP001222027">
    <property type="component" value="Unassembled WGS sequence"/>
</dbReference>
<protein>
    <submittedName>
        <fullName evidence="2">Uncharacterized protein</fullName>
    </submittedName>
</protein>
<organism evidence="2 3">
    <name type="scientific">Ensete ventricosum</name>
    <name type="common">Abyssinian banana</name>
    <name type="synonym">Musa ensete</name>
    <dbReference type="NCBI Taxonomy" id="4639"/>
    <lineage>
        <taxon>Eukaryota</taxon>
        <taxon>Viridiplantae</taxon>
        <taxon>Streptophyta</taxon>
        <taxon>Embryophyta</taxon>
        <taxon>Tracheophyta</taxon>
        <taxon>Spermatophyta</taxon>
        <taxon>Magnoliopsida</taxon>
        <taxon>Liliopsida</taxon>
        <taxon>Zingiberales</taxon>
        <taxon>Musaceae</taxon>
        <taxon>Ensete</taxon>
    </lineage>
</organism>
<evidence type="ECO:0000313" key="3">
    <source>
        <dbReference type="Proteomes" id="UP001222027"/>
    </source>
</evidence>
<dbReference type="EMBL" id="JAQQAF010000006">
    <property type="protein sequence ID" value="KAJ8475917.1"/>
    <property type="molecule type" value="Genomic_DNA"/>
</dbReference>
<feature type="region of interest" description="Disordered" evidence="1">
    <location>
        <begin position="89"/>
        <end position="108"/>
    </location>
</feature>
<accession>A0AAV8QCJ1</accession>
<comment type="caution">
    <text evidence="2">The sequence shown here is derived from an EMBL/GenBank/DDBJ whole genome shotgun (WGS) entry which is preliminary data.</text>
</comment>
<name>A0AAV8QCJ1_ENSVE</name>
<evidence type="ECO:0000313" key="2">
    <source>
        <dbReference type="EMBL" id="KAJ8475917.1"/>
    </source>
</evidence>
<sequence length="144" mass="15700">MPPAILPATVAIRRSATAAASQTLSYKNTCWGPKVPLLHPFSACFCRGGGGPRMVRVQVALEADAAEFEAAAQRPPLLIFHSVNRMESPGDRTGLGTRGRGGAESRSRQPCERMVLHWSLRVCSSSMELSVDDHMKTRGMLLFY</sequence>
<evidence type="ECO:0000256" key="1">
    <source>
        <dbReference type="SAM" id="MobiDB-lite"/>
    </source>
</evidence>
<reference evidence="2 3" key="1">
    <citation type="submission" date="2022-12" db="EMBL/GenBank/DDBJ databases">
        <title>Chromosome-scale assembly of the Ensete ventricosum genome.</title>
        <authorList>
            <person name="Dussert Y."/>
            <person name="Stocks J."/>
            <person name="Wendawek A."/>
            <person name="Woldeyes F."/>
            <person name="Nichols R.A."/>
            <person name="Borrell J.S."/>
        </authorList>
    </citation>
    <scope>NUCLEOTIDE SEQUENCE [LARGE SCALE GENOMIC DNA]</scope>
    <source>
        <strain evidence="3">cv. Maze</strain>
        <tissue evidence="2">Seeds</tissue>
    </source>
</reference>
<gene>
    <name evidence="2" type="ORF">OPV22_019644</name>
</gene>
<dbReference type="AlphaFoldDB" id="A0AAV8QCJ1"/>
<proteinExistence type="predicted"/>